<keyword evidence="2 4" id="KW-0547">Nucleotide-binding</keyword>
<comment type="catalytic activity">
    <reaction evidence="4">
        <text>2 cob(II)yrinate a,c diamide + reduced [electron-transfer flavoprotein] + 2 ATP = 2 adenosylcob(III)yrinate a,c-diamide + 2 triphosphate + oxidized [electron-transfer flavoprotein] + 3 H(+)</text>
        <dbReference type="Rhea" id="RHEA:11528"/>
        <dbReference type="Rhea" id="RHEA-COMP:10685"/>
        <dbReference type="Rhea" id="RHEA-COMP:10686"/>
        <dbReference type="ChEBI" id="CHEBI:15378"/>
        <dbReference type="ChEBI" id="CHEBI:18036"/>
        <dbReference type="ChEBI" id="CHEBI:30616"/>
        <dbReference type="ChEBI" id="CHEBI:57692"/>
        <dbReference type="ChEBI" id="CHEBI:58307"/>
        <dbReference type="ChEBI" id="CHEBI:58503"/>
        <dbReference type="ChEBI" id="CHEBI:58537"/>
        <dbReference type="EC" id="2.5.1.17"/>
    </reaction>
</comment>
<evidence type="ECO:0000313" key="7">
    <source>
        <dbReference type="Proteomes" id="UP000679220"/>
    </source>
</evidence>
<dbReference type="RefSeq" id="WP_212188662.1">
    <property type="nucleotide sequence ID" value="NZ_JAGTAR010000004.1"/>
</dbReference>
<reference evidence="6" key="2">
    <citation type="submission" date="2021-04" db="EMBL/GenBank/DDBJ databases">
        <authorList>
            <person name="Zhang T."/>
            <person name="Zhang Y."/>
            <person name="Lu D."/>
            <person name="Zuo D."/>
            <person name="Du Z."/>
        </authorList>
    </citation>
    <scope>NUCLEOTIDE SEQUENCE</scope>
    <source>
        <strain evidence="6">JR1</strain>
    </source>
</reference>
<evidence type="ECO:0000256" key="3">
    <source>
        <dbReference type="ARBA" id="ARBA00022840"/>
    </source>
</evidence>
<dbReference type="GO" id="GO:0005524">
    <property type="term" value="F:ATP binding"/>
    <property type="evidence" value="ECO:0007669"/>
    <property type="project" value="UniProtKB-UniRule"/>
</dbReference>
<organism evidence="6 7">
    <name type="scientific">Carboxylicivirga sediminis</name>
    <dbReference type="NCBI Taxonomy" id="2006564"/>
    <lineage>
        <taxon>Bacteria</taxon>
        <taxon>Pseudomonadati</taxon>
        <taxon>Bacteroidota</taxon>
        <taxon>Bacteroidia</taxon>
        <taxon>Marinilabiliales</taxon>
        <taxon>Marinilabiliaceae</taxon>
        <taxon>Carboxylicivirga</taxon>
    </lineage>
</organism>
<dbReference type="AlphaFoldDB" id="A0A941F0P1"/>
<dbReference type="Gene3D" id="1.20.1200.10">
    <property type="entry name" value="Cobalamin adenosyltransferase-like"/>
    <property type="match status" value="1"/>
</dbReference>
<dbReference type="EC" id="2.5.1.17" evidence="4"/>
<accession>A0A941F0P1</accession>
<evidence type="ECO:0000256" key="4">
    <source>
        <dbReference type="RuleBase" id="RU366026"/>
    </source>
</evidence>
<protein>
    <recommendedName>
        <fullName evidence="4">Corrinoid adenosyltransferase</fullName>
        <ecNumber evidence="4">2.5.1.17</ecNumber>
    </recommendedName>
    <alternativeName>
        <fullName evidence="4">Cob(II)alamin adenosyltransferase</fullName>
    </alternativeName>
    <alternativeName>
        <fullName evidence="4">Cob(II)yrinic acid a,c-diamide adenosyltransferase</fullName>
    </alternativeName>
    <alternativeName>
        <fullName evidence="4">Cobinamide/cobalamin adenosyltransferase</fullName>
    </alternativeName>
</protein>
<keyword evidence="4" id="KW-0169">Cobalamin biosynthesis</keyword>
<comment type="pathway">
    <text evidence="4">Cofactor biosynthesis; adenosylcobalamin biosynthesis; adenosylcobalamin from cob(II)yrinate a,c-diamide: step 2/7.</text>
</comment>
<feature type="domain" description="Cobalamin adenosyltransferase-like" evidence="5">
    <location>
        <begin position="3"/>
        <end position="168"/>
    </location>
</feature>
<comment type="catalytic activity">
    <reaction evidence="4">
        <text>2 cob(II)alamin + reduced [electron-transfer flavoprotein] + 2 ATP = 2 adenosylcob(III)alamin + 2 triphosphate + oxidized [electron-transfer flavoprotein] + 3 H(+)</text>
        <dbReference type="Rhea" id="RHEA:28671"/>
        <dbReference type="Rhea" id="RHEA-COMP:10685"/>
        <dbReference type="Rhea" id="RHEA-COMP:10686"/>
        <dbReference type="ChEBI" id="CHEBI:15378"/>
        <dbReference type="ChEBI" id="CHEBI:16304"/>
        <dbReference type="ChEBI" id="CHEBI:18036"/>
        <dbReference type="ChEBI" id="CHEBI:18408"/>
        <dbReference type="ChEBI" id="CHEBI:30616"/>
        <dbReference type="ChEBI" id="CHEBI:57692"/>
        <dbReference type="ChEBI" id="CHEBI:58307"/>
        <dbReference type="EC" id="2.5.1.17"/>
    </reaction>
</comment>
<evidence type="ECO:0000256" key="2">
    <source>
        <dbReference type="ARBA" id="ARBA00022741"/>
    </source>
</evidence>
<evidence type="ECO:0000256" key="1">
    <source>
        <dbReference type="ARBA" id="ARBA00022679"/>
    </source>
</evidence>
<dbReference type="InterPro" id="IPR029499">
    <property type="entry name" value="PduO-typ"/>
</dbReference>
<reference evidence="6" key="1">
    <citation type="journal article" date="2018" name="Int. J. Syst. Evol. Microbiol.">
        <title>Carboxylicivirga sediminis sp. nov., isolated from coastal sediment.</title>
        <authorList>
            <person name="Wang F.Q."/>
            <person name="Ren L.H."/>
            <person name="Zou R.J."/>
            <person name="Sun Y.Z."/>
            <person name="Liu X.J."/>
            <person name="Jiang F."/>
            <person name="Liu L.J."/>
        </authorList>
    </citation>
    <scope>NUCLEOTIDE SEQUENCE</scope>
    <source>
        <strain evidence="6">JR1</strain>
    </source>
</reference>
<evidence type="ECO:0000313" key="6">
    <source>
        <dbReference type="EMBL" id="MBR8534756.1"/>
    </source>
</evidence>
<dbReference type="GO" id="GO:0008817">
    <property type="term" value="F:corrinoid adenosyltransferase activity"/>
    <property type="evidence" value="ECO:0007669"/>
    <property type="project" value="UniProtKB-UniRule"/>
</dbReference>
<dbReference type="GO" id="GO:0009236">
    <property type="term" value="P:cobalamin biosynthetic process"/>
    <property type="evidence" value="ECO:0007669"/>
    <property type="project" value="UniProtKB-UniRule"/>
</dbReference>
<gene>
    <name evidence="6" type="ORF">KDU71_04230</name>
</gene>
<comment type="caution">
    <text evidence="6">The sequence shown here is derived from an EMBL/GenBank/DDBJ whole genome shotgun (WGS) entry which is preliminary data.</text>
</comment>
<dbReference type="PANTHER" id="PTHR12213">
    <property type="entry name" value="CORRINOID ADENOSYLTRANSFERASE"/>
    <property type="match status" value="1"/>
</dbReference>
<comment type="similarity">
    <text evidence="4">Belongs to the Cob(I)alamin adenosyltransferase family.</text>
</comment>
<dbReference type="PANTHER" id="PTHR12213:SF0">
    <property type="entry name" value="CORRINOID ADENOSYLTRANSFERASE MMAB"/>
    <property type="match status" value="1"/>
</dbReference>
<dbReference type="SUPFAM" id="SSF89028">
    <property type="entry name" value="Cobalamin adenosyltransferase-like"/>
    <property type="match status" value="1"/>
</dbReference>
<dbReference type="InterPro" id="IPR016030">
    <property type="entry name" value="CblAdoTrfase-like"/>
</dbReference>
<keyword evidence="3 4" id="KW-0067">ATP-binding</keyword>
<keyword evidence="7" id="KW-1185">Reference proteome</keyword>
<dbReference type="NCBIfam" id="TIGR00636">
    <property type="entry name" value="PduO_Nterm"/>
    <property type="match status" value="1"/>
</dbReference>
<dbReference type="Pfam" id="PF01923">
    <property type="entry name" value="Cob_adeno_trans"/>
    <property type="match status" value="1"/>
</dbReference>
<dbReference type="Proteomes" id="UP000679220">
    <property type="component" value="Unassembled WGS sequence"/>
</dbReference>
<evidence type="ECO:0000259" key="5">
    <source>
        <dbReference type="Pfam" id="PF01923"/>
    </source>
</evidence>
<dbReference type="EMBL" id="JAGTAR010000004">
    <property type="protein sequence ID" value="MBR8534756.1"/>
    <property type="molecule type" value="Genomic_DNA"/>
</dbReference>
<keyword evidence="1 4" id="KW-0808">Transferase</keyword>
<proteinExistence type="inferred from homology"/>
<dbReference type="InterPro" id="IPR036451">
    <property type="entry name" value="CblAdoTrfase-like_sf"/>
</dbReference>
<sequence>MKIYTKTGDRGQTDLLGGVRVAKDDIRVDAYGTFDEVNSFIGLLRAKLAPKHLWQDKLHHIQVELMNTMSHLATPYELKDKNTMPLPEGMDKFCEEWIDEIEADLSSRSDHFILPGGNEVSALCHVVRSQLRKGERKLTTLHRVHPVERSILFFINRLSDLFFSLSRAAMEEAHLTEERWKAFLYKRGK</sequence>
<name>A0A941F0P1_9BACT</name>